<dbReference type="SMART" id="SM00387">
    <property type="entry name" value="HATPase_c"/>
    <property type="match status" value="1"/>
</dbReference>
<keyword evidence="7 16" id="KW-0812">Transmembrane</keyword>
<dbReference type="SMART" id="SM00388">
    <property type="entry name" value="HisKA"/>
    <property type="match status" value="1"/>
</dbReference>
<dbReference type="InterPro" id="IPR000014">
    <property type="entry name" value="PAS"/>
</dbReference>
<dbReference type="InterPro" id="IPR003594">
    <property type="entry name" value="HATPase_dom"/>
</dbReference>
<keyword evidence="10" id="KW-0067">ATP-binding</keyword>
<evidence type="ECO:0000256" key="1">
    <source>
        <dbReference type="ARBA" id="ARBA00000085"/>
    </source>
</evidence>
<feature type="domain" description="Histidine kinase" evidence="17">
    <location>
        <begin position="502"/>
        <end position="724"/>
    </location>
</feature>
<comment type="subcellular location">
    <subcellularLocation>
        <location evidence="3">Cell membrane</location>
    </subcellularLocation>
    <subcellularLocation>
        <location evidence="2">Membrane</location>
        <topology evidence="2">Multi-pass membrane protein</topology>
    </subcellularLocation>
</comment>
<keyword evidence="11 16" id="KW-1133">Transmembrane helix</keyword>
<dbReference type="SUPFAM" id="SSF47384">
    <property type="entry name" value="Homodimeric domain of signal transducing histidine kinase"/>
    <property type="match status" value="1"/>
</dbReference>
<evidence type="ECO:0000256" key="4">
    <source>
        <dbReference type="ARBA" id="ARBA00012438"/>
    </source>
</evidence>
<dbReference type="PROSITE" id="PS50839">
    <property type="entry name" value="CHASE"/>
    <property type="match status" value="1"/>
</dbReference>
<dbReference type="GO" id="GO:0000155">
    <property type="term" value="F:phosphorelay sensor kinase activity"/>
    <property type="evidence" value="ECO:0007669"/>
    <property type="project" value="InterPro"/>
</dbReference>
<dbReference type="InterPro" id="IPR050351">
    <property type="entry name" value="BphY/WalK/GraS-like"/>
</dbReference>
<feature type="transmembrane region" description="Helical" evidence="16">
    <location>
        <begin position="320"/>
        <end position="340"/>
    </location>
</feature>
<feature type="region of interest" description="Disordered" evidence="15">
    <location>
        <begin position="744"/>
        <end position="784"/>
    </location>
</feature>
<protein>
    <recommendedName>
        <fullName evidence="14">Sensor-like histidine kinase SenX3</fullName>
        <ecNumber evidence="4">2.7.13.3</ecNumber>
    </recommendedName>
</protein>
<dbReference type="GO" id="GO:0007234">
    <property type="term" value="P:osmosensory signaling via phosphorelay pathway"/>
    <property type="evidence" value="ECO:0007669"/>
    <property type="project" value="TreeGrafter"/>
</dbReference>
<keyword evidence="6" id="KW-0808">Transferase</keyword>
<dbReference type="GO" id="GO:0030295">
    <property type="term" value="F:protein kinase activator activity"/>
    <property type="evidence" value="ECO:0007669"/>
    <property type="project" value="TreeGrafter"/>
</dbReference>
<dbReference type="Pfam" id="PF03924">
    <property type="entry name" value="CHASE"/>
    <property type="match status" value="1"/>
</dbReference>
<dbReference type="PANTHER" id="PTHR42878:SF7">
    <property type="entry name" value="SENSOR HISTIDINE KINASE GLRK"/>
    <property type="match status" value="1"/>
</dbReference>
<dbReference type="PANTHER" id="PTHR42878">
    <property type="entry name" value="TWO-COMPONENT HISTIDINE KINASE"/>
    <property type="match status" value="1"/>
</dbReference>
<keyword evidence="9" id="KW-0418">Kinase</keyword>
<organism evidence="19 20">
    <name type="scientific">Couchioplanes caeruleus subsp. caeruleus</name>
    <dbReference type="NCBI Taxonomy" id="56427"/>
    <lineage>
        <taxon>Bacteria</taxon>
        <taxon>Bacillati</taxon>
        <taxon>Actinomycetota</taxon>
        <taxon>Actinomycetes</taxon>
        <taxon>Micromonosporales</taxon>
        <taxon>Micromonosporaceae</taxon>
        <taxon>Couchioplanes</taxon>
    </lineage>
</organism>
<evidence type="ECO:0000256" key="9">
    <source>
        <dbReference type="ARBA" id="ARBA00022777"/>
    </source>
</evidence>
<evidence type="ECO:0000256" key="13">
    <source>
        <dbReference type="ARBA" id="ARBA00023136"/>
    </source>
</evidence>
<evidence type="ECO:0000256" key="12">
    <source>
        <dbReference type="ARBA" id="ARBA00023012"/>
    </source>
</evidence>
<comment type="caution">
    <text evidence="19">The sequence shown here is derived from an EMBL/GenBank/DDBJ whole genome shotgun (WGS) entry which is preliminary data.</text>
</comment>
<dbReference type="GO" id="GO:0005886">
    <property type="term" value="C:plasma membrane"/>
    <property type="evidence" value="ECO:0007669"/>
    <property type="project" value="UniProtKB-SubCell"/>
</dbReference>
<evidence type="ECO:0000256" key="14">
    <source>
        <dbReference type="ARBA" id="ARBA00039401"/>
    </source>
</evidence>
<dbReference type="InterPro" id="IPR013656">
    <property type="entry name" value="PAS_4"/>
</dbReference>
<feature type="domain" description="CHASE" evidence="18">
    <location>
        <begin position="172"/>
        <end position="247"/>
    </location>
</feature>
<dbReference type="SUPFAM" id="SSF55785">
    <property type="entry name" value="PYP-like sensor domain (PAS domain)"/>
    <property type="match status" value="1"/>
</dbReference>
<comment type="catalytic activity">
    <reaction evidence="1">
        <text>ATP + protein L-histidine = ADP + protein N-phospho-L-histidine.</text>
        <dbReference type="EC" id="2.7.13.3"/>
    </reaction>
</comment>
<dbReference type="Proteomes" id="UP000182486">
    <property type="component" value="Unassembled WGS sequence"/>
</dbReference>
<dbReference type="FunFam" id="3.30.565.10:FF:000006">
    <property type="entry name" value="Sensor histidine kinase WalK"/>
    <property type="match status" value="1"/>
</dbReference>
<evidence type="ECO:0000256" key="7">
    <source>
        <dbReference type="ARBA" id="ARBA00022692"/>
    </source>
</evidence>
<name>A0A1K0G423_9ACTN</name>
<dbReference type="Pfam" id="PF00512">
    <property type="entry name" value="HisKA"/>
    <property type="match status" value="1"/>
</dbReference>
<reference evidence="19 20" key="1">
    <citation type="submission" date="2016-09" db="EMBL/GenBank/DDBJ databases">
        <title>Couchioplanes caeruleus draft genome sequence.</title>
        <authorList>
            <person name="Sheehan J."/>
            <person name="Caffrey P."/>
        </authorList>
    </citation>
    <scope>NUCLEOTIDE SEQUENCE [LARGE SCALE GENOMIC DNA]</scope>
    <source>
        <strain evidence="19 20">DSM 43634</strain>
    </source>
</reference>
<dbReference type="PRINTS" id="PR00344">
    <property type="entry name" value="BCTRLSENSOR"/>
</dbReference>
<dbReference type="EC" id="2.7.13.3" evidence="4"/>
<dbReference type="EMBL" id="MEIA01000245">
    <property type="protein sequence ID" value="OJF12042.1"/>
    <property type="molecule type" value="Genomic_DNA"/>
</dbReference>
<dbReference type="Gene3D" id="3.30.565.10">
    <property type="entry name" value="Histidine kinase-like ATPase, C-terminal domain"/>
    <property type="match status" value="1"/>
</dbReference>
<dbReference type="InterPro" id="IPR035965">
    <property type="entry name" value="PAS-like_dom_sf"/>
</dbReference>
<evidence type="ECO:0000256" key="8">
    <source>
        <dbReference type="ARBA" id="ARBA00022741"/>
    </source>
</evidence>
<dbReference type="GO" id="GO:0000156">
    <property type="term" value="F:phosphorelay response regulator activity"/>
    <property type="evidence" value="ECO:0007669"/>
    <property type="project" value="TreeGrafter"/>
</dbReference>
<dbReference type="Pfam" id="PF08448">
    <property type="entry name" value="PAS_4"/>
    <property type="match status" value="1"/>
</dbReference>
<evidence type="ECO:0000256" key="6">
    <source>
        <dbReference type="ARBA" id="ARBA00022679"/>
    </source>
</evidence>
<dbReference type="Pfam" id="PF02518">
    <property type="entry name" value="HATPase_c"/>
    <property type="match status" value="1"/>
</dbReference>
<dbReference type="InterPro" id="IPR036890">
    <property type="entry name" value="HATPase_C_sf"/>
</dbReference>
<keyword evidence="5" id="KW-0597">Phosphoprotein</keyword>
<dbReference type="InterPro" id="IPR005467">
    <property type="entry name" value="His_kinase_dom"/>
</dbReference>
<dbReference type="AlphaFoldDB" id="A0A1K0G423"/>
<dbReference type="GO" id="GO:0005524">
    <property type="term" value="F:ATP binding"/>
    <property type="evidence" value="ECO:0007669"/>
    <property type="project" value="UniProtKB-KW"/>
</dbReference>
<evidence type="ECO:0000256" key="3">
    <source>
        <dbReference type="ARBA" id="ARBA00004236"/>
    </source>
</evidence>
<evidence type="ECO:0000313" key="20">
    <source>
        <dbReference type="Proteomes" id="UP000182486"/>
    </source>
</evidence>
<dbReference type="InterPro" id="IPR003661">
    <property type="entry name" value="HisK_dim/P_dom"/>
</dbReference>
<dbReference type="Gene3D" id="3.30.450.350">
    <property type="entry name" value="CHASE domain"/>
    <property type="match status" value="1"/>
</dbReference>
<dbReference type="Gene3D" id="1.10.287.130">
    <property type="match status" value="1"/>
</dbReference>
<keyword evidence="8" id="KW-0547">Nucleotide-binding</keyword>
<dbReference type="InterPro" id="IPR004358">
    <property type="entry name" value="Sig_transdc_His_kin-like_C"/>
</dbReference>
<dbReference type="Gene3D" id="3.30.450.20">
    <property type="entry name" value="PAS domain"/>
    <property type="match status" value="1"/>
</dbReference>
<keyword evidence="20" id="KW-1185">Reference proteome</keyword>
<dbReference type="InterPro" id="IPR036097">
    <property type="entry name" value="HisK_dim/P_sf"/>
</dbReference>
<keyword evidence="12" id="KW-0902">Two-component regulatory system</keyword>
<evidence type="ECO:0000256" key="11">
    <source>
        <dbReference type="ARBA" id="ARBA00022989"/>
    </source>
</evidence>
<evidence type="ECO:0000259" key="18">
    <source>
        <dbReference type="PROSITE" id="PS50839"/>
    </source>
</evidence>
<dbReference type="PROSITE" id="PS50109">
    <property type="entry name" value="HIS_KIN"/>
    <property type="match status" value="1"/>
</dbReference>
<dbReference type="CDD" id="cd00082">
    <property type="entry name" value="HisKA"/>
    <property type="match status" value="1"/>
</dbReference>
<evidence type="ECO:0000256" key="16">
    <source>
        <dbReference type="SAM" id="Phobius"/>
    </source>
</evidence>
<keyword evidence="13 16" id="KW-0472">Membrane</keyword>
<proteinExistence type="predicted"/>
<dbReference type="CDD" id="cd00075">
    <property type="entry name" value="HATPase"/>
    <property type="match status" value="1"/>
</dbReference>
<evidence type="ECO:0000256" key="2">
    <source>
        <dbReference type="ARBA" id="ARBA00004141"/>
    </source>
</evidence>
<dbReference type="InterPro" id="IPR006189">
    <property type="entry name" value="CHASE_dom"/>
</dbReference>
<evidence type="ECO:0000256" key="15">
    <source>
        <dbReference type="SAM" id="MobiDB-lite"/>
    </source>
</evidence>
<sequence>MLRSVGSRGTAAQDGTAGTRRARFVGTALAALVLGPGLAVTAFAAGALRDNQRAQADRVMDQRTALARAAVTGETGRYRDLIQVVAAGLGTNVRLTAADFAAATAPLERAGLVGATSVAFVVATSPGQIPATQRLWRSRGVTGLVLRPHGTPREHLFSVLRRDLNHGGAGTLGVDVASAPEAAAALAESRRTGQPSVSDAYVLLRDRGLPAPRQQLSFMFAAPVFGAGALPEFRGWLALGLRGRDFLGGVLGTASQGLLDGELYATDGSGRRVQVAAYDARGGRDLIRQASFPVADRHWALLTAADARYLPGARSSTPAAVLHGGIAVSVMLALLVWVLATGRHRARAQVLLATADLRGAEAESRRQAGLLSAIMASLGDGVGVVDDQGRFLLHNPAAKALLGVADDIEGPQGWQEHYGLFRADGRTPFPVEELPLVRALHGEASDDVEMVIRNENRPDGILVSVDGRPLDPSAGLRGAVAVFHDITELRRYETDLAVFAGVVAHDLKAPLSVIRGHCETAADELADAAPVPEVTAARASLDRIARAVDRMAAMIDTLLAYTTARDAPLTLRAVPLGPLVAEVVEHRTEQPRPAGTPPPEIYVGPLPVVEADPAMLRHVLDNLVGNALKYVPPGRPARIDVAATPADPGWTRVEVADRGIGIPAEDQPAIFEAFHRARSAAGYAGTGLGLAICRRIVERHGGAIGVADNPGGGTRFFFTLPLAATAPDERAALDRACAERAAIGQAALPRPEDDDERPRAGPLRPAGTASDPPRTREAGPAGRA</sequence>
<dbReference type="SUPFAM" id="SSF55874">
    <property type="entry name" value="ATPase domain of HSP90 chaperone/DNA topoisomerase II/histidine kinase"/>
    <property type="match status" value="1"/>
</dbReference>
<accession>A0A1K0G423</accession>
<dbReference type="InterPro" id="IPR042240">
    <property type="entry name" value="CHASE_sf"/>
</dbReference>
<gene>
    <name evidence="19" type="ORF">BG844_22795</name>
</gene>
<evidence type="ECO:0000256" key="10">
    <source>
        <dbReference type="ARBA" id="ARBA00022840"/>
    </source>
</evidence>
<evidence type="ECO:0000313" key="19">
    <source>
        <dbReference type="EMBL" id="OJF12042.1"/>
    </source>
</evidence>
<dbReference type="CDD" id="cd00130">
    <property type="entry name" value="PAS"/>
    <property type="match status" value="1"/>
</dbReference>
<evidence type="ECO:0000256" key="5">
    <source>
        <dbReference type="ARBA" id="ARBA00022553"/>
    </source>
</evidence>
<evidence type="ECO:0000259" key="17">
    <source>
        <dbReference type="PROSITE" id="PS50109"/>
    </source>
</evidence>
<dbReference type="SMART" id="SM01079">
    <property type="entry name" value="CHASE"/>
    <property type="match status" value="1"/>
</dbReference>